<dbReference type="EC" id="2.7.11.1" evidence="2"/>
<dbReference type="InterPro" id="IPR000719">
    <property type="entry name" value="Prot_kinase_dom"/>
</dbReference>
<keyword evidence="6" id="KW-0808">Transferase</keyword>
<dbReference type="InterPro" id="IPR011009">
    <property type="entry name" value="Kinase-like_dom_sf"/>
</dbReference>
<evidence type="ECO:0000256" key="2">
    <source>
        <dbReference type="ARBA" id="ARBA00012513"/>
    </source>
</evidence>
<dbReference type="InterPro" id="IPR008271">
    <property type="entry name" value="Ser/Thr_kinase_AS"/>
</dbReference>
<dbReference type="InterPro" id="IPR051931">
    <property type="entry name" value="PAK3-like"/>
</dbReference>
<gene>
    <name evidence="6" type="primary">Pak3_13</name>
    <name evidence="6" type="ORF">CERFAM_R13277</name>
</gene>
<name>A0A851SMI5_CERFA</name>
<evidence type="ECO:0000313" key="6">
    <source>
        <dbReference type="EMBL" id="NXD04574.1"/>
    </source>
</evidence>
<dbReference type="Proteomes" id="UP000611277">
    <property type="component" value="Unassembled WGS sequence"/>
</dbReference>
<dbReference type="Pfam" id="PF00069">
    <property type="entry name" value="Pkinase"/>
    <property type="match status" value="1"/>
</dbReference>
<proteinExistence type="inferred from homology"/>
<dbReference type="Gene3D" id="1.10.510.10">
    <property type="entry name" value="Transferase(Phosphotransferase) domain 1"/>
    <property type="match status" value="1"/>
</dbReference>
<accession>A0A851SMI5</accession>
<evidence type="ECO:0000256" key="3">
    <source>
        <dbReference type="ARBA" id="ARBA00022741"/>
    </source>
</evidence>
<dbReference type="PROSITE" id="PS50011">
    <property type="entry name" value="PROTEIN_KINASE_DOM"/>
    <property type="match status" value="1"/>
</dbReference>
<keyword evidence="4" id="KW-0067">ATP-binding</keyword>
<feature type="domain" description="Protein kinase" evidence="5">
    <location>
        <begin position="1"/>
        <end position="92"/>
    </location>
</feature>
<keyword evidence="3" id="KW-0547">Nucleotide-binding</keyword>
<dbReference type="AlphaFoldDB" id="A0A851SMI5"/>
<dbReference type="GO" id="GO:0005524">
    <property type="term" value="F:ATP binding"/>
    <property type="evidence" value="ECO:0007669"/>
    <property type="project" value="UniProtKB-KW"/>
</dbReference>
<evidence type="ECO:0000259" key="5">
    <source>
        <dbReference type="PROSITE" id="PS50011"/>
    </source>
</evidence>
<dbReference type="EMBL" id="WBNC01027094">
    <property type="protein sequence ID" value="NXD04574.1"/>
    <property type="molecule type" value="Genomic_DNA"/>
</dbReference>
<evidence type="ECO:0000256" key="4">
    <source>
        <dbReference type="ARBA" id="ARBA00022840"/>
    </source>
</evidence>
<keyword evidence="6" id="KW-0418">Kinase</keyword>
<reference evidence="6" key="1">
    <citation type="submission" date="2019-09" db="EMBL/GenBank/DDBJ databases">
        <title>Bird 10,000 Genomes (B10K) Project - Family phase.</title>
        <authorList>
            <person name="Zhang G."/>
        </authorList>
    </citation>
    <scope>NUCLEOTIDE SEQUENCE</scope>
    <source>
        <strain evidence="6">OUT-0039</strain>
        <tissue evidence="6">Muscle</tissue>
    </source>
</reference>
<comment type="caution">
    <text evidence="6">The sequence shown here is derived from an EMBL/GenBank/DDBJ whole genome shotgun (WGS) entry which is preliminary data.</text>
</comment>
<protein>
    <recommendedName>
        <fullName evidence="2">non-specific serine/threonine protein kinase</fullName>
        <ecNumber evidence="2">2.7.11.1</ecNumber>
    </recommendedName>
</protein>
<dbReference type="SMART" id="SM00220">
    <property type="entry name" value="S_TKc"/>
    <property type="match status" value="1"/>
</dbReference>
<evidence type="ECO:0000256" key="1">
    <source>
        <dbReference type="ARBA" id="ARBA00008874"/>
    </source>
</evidence>
<organism evidence="6 7">
    <name type="scientific">Certhia familiaris</name>
    <name type="common">Eurasian treecreeper</name>
    <dbReference type="NCBI Taxonomy" id="73333"/>
    <lineage>
        <taxon>Eukaryota</taxon>
        <taxon>Metazoa</taxon>
        <taxon>Chordata</taxon>
        <taxon>Craniata</taxon>
        <taxon>Vertebrata</taxon>
        <taxon>Euteleostomi</taxon>
        <taxon>Archelosauria</taxon>
        <taxon>Archosauria</taxon>
        <taxon>Dinosauria</taxon>
        <taxon>Saurischia</taxon>
        <taxon>Theropoda</taxon>
        <taxon>Coelurosauria</taxon>
        <taxon>Aves</taxon>
        <taxon>Neognathae</taxon>
        <taxon>Neoaves</taxon>
        <taxon>Telluraves</taxon>
        <taxon>Australaves</taxon>
        <taxon>Passeriformes</taxon>
        <taxon>Certhiidae</taxon>
        <taxon>Certhiinae</taxon>
        <taxon>Certhia</taxon>
    </lineage>
</organism>
<sequence>LQGLNYLHSHHVMHRDLKSPNILLRTDGSVKLADFGLSALLTPEQSRRSSEVGTYWWRAPELVKGHPYGPKIDIWAFGIVTIEMVEGEPPYY</sequence>
<dbReference type="PROSITE" id="PS00108">
    <property type="entry name" value="PROTEIN_KINASE_ST"/>
    <property type="match status" value="1"/>
</dbReference>
<dbReference type="PANTHER" id="PTHR45832">
    <property type="entry name" value="SERINE/THREONINE-PROTEIN KINASE SAMKA-RELATED-RELATED"/>
    <property type="match status" value="1"/>
</dbReference>
<feature type="non-terminal residue" evidence="6">
    <location>
        <position position="92"/>
    </location>
</feature>
<feature type="non-terminal residue" evidence="6">
    <location>
        <position position="1"/>
    </location>
</feature>
<keyword evidence="7" id="KW-1185">Reference proteome</keyword>
<dbReference type="GO" id="GO:0004674">
    <property type="term" value="F:protein serine/threonine kinase activity"/>
    <property type="evidence" value="ECO:0007669"/>
    <property type="project" value="UniProtKB-EC"/>
</dbReference>
<evidence type="ECO:0000313" key="7">
    <source>
        <dbReference type="Proteomes" id="UP000611277"/>
    </source>
</evidence>
<comment type="similarity">
    <text evidence="1">Belongs to the protein kinase superfamily. STE Ser/Thr protein kinase family. STE20 subfamily.</text>
</comment>
<dbReference type="PANTHER" id="PTHR45832:SF22">
    <property type="entry name" value="SERINE_THREONINE-PROTEIN KINASE SAMKA-RELATED"/>
    <property type="match status" value="1"/>
</dbReference>
<dbReference type="SUPFAM" id="SSF56112">
    <property type="entry name" value="Protein kinase-like (PK-like)"/>
    <property type="match status" value="1"/>
</dbReference>